<dbReference type="Proteomes" id="UP000673383">
    <property type="component" value="Unassembled WGS sequence"/>
</dbReference>
<dbReference type="EMBL" id="JAFICZ010000001">
    <property type="protein sequence ID" value="MBP1294558.1"/>
    <property type="molecule type" value="Genomic_DNA"/>
</dbReference>
<proteinExistence type="predicted"/>
<gene>
    <name evidence="1" type="ORF">JOH49_004311</name>
</gene>
<protein>
    <submittedName>
        <fullName evidence="1">Uncharacterized protein</fullName>
    </submittedName>
</protein>
<sequence length="156" mass="17645">MAQAQEGIKVIRPPSSTDAFGYDNANQPIVVKLKPDVYVFGYEFCHVLQTLIKHDCVPAELIHEDGGALIFIFDPNEKKAELWSGWWRCDKPDIYSIIEPEHRGLVDQIFETTDAFMEFSDSQSPQIDLIPGQIQKIQRSGAAFLRGDASLRPRPL</sequence>
<dbReference type="RefSeq" id="WP_172646994.1">
    <property type="nucleotide sequence ID" value="NZ_JAFICZ010000001.1"/>
</dbReference>
<reference evidence="1" key="1">
    <citation type="submission" date="2021-02" db="EMBL/GenBank/DDBJ databases">
        <title>Genomic Encyclopedia of Type Strains, Phase IV (KMG-V): Genome sequencing to study the core and pangenomes of soil and plant-associated prokaryotes.</title>
        <authorList>
            <person name="Whitman W."/>
        </authorList>
    </citation>
    <scope>NUCLEOTIDE SEQUENCE</scope>
    <source>
        <strain evidence="1">USDA 406</strain>
    </source>
</reference>
<dbReference type="AlphaFoldDB" id="A0A8I1YDK3"/>
<evidence type="ECO:0000313" key="2">
    <source>
        <dbReference type="Proteomes" id="UP000673383"/>
    </source>
</evidence>
<accession>A0A8I1YDK3</accession>
<name>A0A8I1YDK3_BRAEL</name>
<comment type="caution">
    <text evidence="1">The sequence shown here is derived from an EMBL/GenBank/DDBJ whole genome shotgun (WGS) entry which is preliminary data.</text>
</comment>
<organism evidence="1 2">
    <name type="scientific">Bradyrhizobium elkanii</name>
    <dbReference type="NCBI Taxonomy" id="29448"/>
    <lineage>
        <taxon>Bacteria</taxon>
        <taxon>Pseudomonadati</taxon>
        <taxon>Pseudomonadota</taxon>
        <taxon>Alphaproteobacteria</taxon>
        <taxon>Hyphomicrobiales</taxon>
        <taxon>Nitrobacteraceae</taxon>
        <taxon>Bradyrhizobium</taxon>
    </lineage>
</organism>
<evidence type="ECO:0000313" key="1">
    <source>
        <dbReference type="EMBL" id="MBP1294558.1"/>
    </source>
</evidence>